<accession>A0A2H1FIR1</accession>
<dbReference type="GO" id="GO:0015074">
    <property type="term" value="P:DNA integration"/>
    <property type="evidence" value="ECO:0007669"/>
    <property type="project" value="InterPro"/>
</dbReference>
<proteinExistence type="predicted"/>
<evidence type="ECO:0000313" key="3">
    <source>
        <dbReference type="Proteomes" id="UP000230607"/>
    </source>
</evidence>
<evidence type="ECO:0000256" key="1">
    <source>
        <dbReference type="ARBA" id="ARBA00023172"/>
    </source>
</evidence>
<evidence type="ECO:0000313" key="2">
    <source>
        <dbReference type="EMBL" id="SMH72669.1"/>
    </source>
</evidence>
<gene>
    <name evidence="2" type="ORF">NCS_30509</name>
</gene>
<dbReference type="SUPFAM" id="SSF56349">
    <property type="entry name" value="DNA breaking-rejoining enzymes"/>
    <property type="match status" value="1"/>
</dbReference>
<dbReference type="InterPro" id="IPR013762">
    <property type="entry name" value="Integrase-like_cat_sf"/>
</dbReference>
<dbReference type="InterPro" id="IPR011010">
    <property type="entry name" value="DNA_brk_join_enz"/>
</dbReference>
<keyword evidence="1" id="KW-0233">DNA recombination</keyword>
<dbReference type="Gene3D" id="1.10.443.10">
    <property type="entry name" value="Intergrase catalytic core"/>
    <property type="match status" value="1"/>
</dbReference>
<dbReference type="GO" id="GO:0003677">
    <property type="term" value="F:DNA binding"/>
    <property type="evidence" value="ECO:0007669"/>
    <property type="project" value="InterPro"/>
</dbReference>
<dbReference type="RefSeq" id="WP_157928399.1">
    <property type="nucleotide sequence ID" value="NZ_LT841358.1"/>
</dbReference>
<sequence length="435" mass="49602">MKLSLKNSPYKDLLKNNQFKLWVENLERGSVITAAEYFRRIGHVCKTFDTTTQKLARLNDKAAGNFLLQVISHFENKKSAGTNIKGYVRALKSWWGFNDIEVRKKIRISGSNDYSKYENERVPTPAELQKVLDVANIRAKIALTLVGFCGFRIEVLGDYLGQDGLKVADLPELTIENGTVEFKKIPTIVTVRKCLSKAGHQFTSFLPKQACEYLKQYLELRIRNGEMITLASPIITALAYNPWKVGHHIGSNNVGDLMRKAMRAAGFQWRPYILRRYFDTRLMVAESEGLVIRDWRVFWMGHTGDIEHVYTVNKGLPEDIIEKMRQAYARGSNHLVTTGKEETSQDKILETFNLQFLTIAGHTKDEIDKLGNLSKLGVEQMQQLIKKKSMETLGLNGNSQKVVSIAECKNWIMKGWEFVSTLPDNEVIIRLPVLN</sequence>
<dbReference type="CDD" id="cd00397">
    <property type="entry name" value="DNA_BRE_C"/>
    <property type="match status" value="1"/>
</dbReference>
<dbReference type="AlphaFoldDB" id="A0A2H1FIR1"/>
<dbReference type="Proteomes" id="UP000230607">
    <property type="component" value="Chromosome 1"/>
</dbReference>
<dbReference type="EMBL" id="LT841358">
    <property type="protein sequence ID" value="SMH72669.1"/>
    <property type="molecule type" value="Genomic_DNA"/>
</dbReference>
<name>A0A2H1FIR1_9ARCH</name>
<reference evidence="3" key="1">
    <citation type="submission" date="2017-03" db="EMBL/GenBank/DDBJ databases">
        <authorList>
            <person name="Herbold C."/>
        </authorList>
    </citation>
    <scope>NUCLEOTIDE SEQUENCE [LARGE SCALE GENOMIC DNA]</scope>
</reference>
<keyword evidence="3" id="KW-1185">Reference proteome</keyword>
<dbReference type="GO" id="GO:0006310">
    <property type="term" value="P:DNA recombination"/>
    <property type="evidence" value="ECO:0007669"/>
    <property type="project" value="UniProtKB-KW"/>
</dbReference>
<dbReference type="OrthoDB" id="10001at2157"/>
<protein>
    <submittedName>
        <fullName evidence="2">Site-specific recombinase XerD</fullName>
    </submittedName>
</protein>
<organism evidence="2 3">
    <name type="scientific">Candidatus Nitrosotalea okcheonensis</name>
    <dbReference type="NCBI Taxonomy" id="1903276"/>
    <lineage>
        <taxon>Archaea</taxon>
        <taxon>Nitrososphaerota</taxon>
        <taxon>Nitrososphaeria</taxon>
        <taxon>Nitrosotaleales</taxon>
        <taxon>Nitrosotaleaceae</taxon>
        <taxon>Nitrosotalea</taxon>
    </lineage>
</organism>